<dbReference type="EMBL" id="ATLV01004135">
    <property type="status" value="NOT_ANNOTATED_CDS"/>
    <property type="molecule type" value="Genomic_DNA"/>
</dbReference>
<protein>
    <submittedName>
        <fullName evidence="7">AGAP002506-PA-like protein</fullName>
    </submittedName>
</protein>
<dbReference type="PANTHER" id="PTHR11950:SF49">
    <property type="entry name" value="PROTEIN LOZENGE"/>
    <property type="match status" value="1"/>
</dbReference>
<evidence type="ECO:0000313" key="8">
    <source>
        <dbReference type="EnsemblMetazoa" id="ASIC000866-PA"/>
    </source>
</evidence>
<organism evidence="7">
    <name type="scientific">Anopheles sinensis</name>
    <name type="common">Mosquito</name>
    <dbReference type="NCBI Taxonomy" id="74873"/>
    <lineage>
        <taxon>Eukaryota</taxon>
        <taxon>Metazoa</taxon>
        <taxon>Ecdysozoa</taxon>
        <taxon>Arthropoda</taxon>
        <taxon>Hexapoda</taxon>
        <taxon>Insecta</taxon>
        <taxon>Pterygota</taxon>
        <taxon>Neoptera</taxon>
        <taxon>Endopterygota</taxon>
        <taxon>Diptera</taxon>
        <taxon>Nematocera</taxon>
        <taxon>Culicoidea</taxon>
        <taxon>Culicidae</taxon>
        <taxon>Anophelinae</taxon>
        <taxon>Anopheles</taxon>
    </lineage>
</organism>
<name>A0A084VAQ2_ANOSI</name>
<dbReference type="OrthoDB" id="10029800at2759"/>
<keyword evidence="3" id="KW-0804">Transcription</keyword>
<evidence type="ECO:0000313" key="7">
    <source>
        <dbReference type="EMBL" id="KFB35046.1"/>
    </source>
</evidence>
<dbReference type="GO" id="GO:0000981">
    <property type="term" value="F:DNA-binding transcription factor activity, RNA polymerase II-specific"/>
    <property type="evidence" value="ECO:0007669"/>
    <property type="project" value="TreeGrafter"/>
</dbReference>
<dbReference type="EnsemblMetazoa" id="ASIC000866-RA">
    <property type="protein sequence ID" value="ASIC000866-PA"/>
    <property type="gene ID" value="ASIC000866"/>
</dbReference>
<dbReference type="PANTHER" id="PTHR11950">
    <property type="entry name" value="RUNT RELATED"/>
    <property type="match status" value="1"/>
</dbReference>
<sequence length="172" mass="18421">MSHVGRGLDVNDTPVGQRGLFKGSHSQPWFFLHVTSLETGKSFTLTITICTTLPQVTTYCKAIKVTVDGPREPRSKTKCVRDRKTREGDVGNAQGRDESGSSPLGTNLPPGDAESSKARQRTDIVRFVSYRGANALRCASRPREELSVTDGGISAGTRGDCPGAGVESRANV</sequence>
<feature type="domain" description="Runt" evidence="6">
    <location>
        <begin position="1"/>
        <end position="75"/>
    </location>
</feature>
<keyword evidence="9" id="KW-1185">Reference proteome</keyword>
<accession>A0A084VAQ2</accession>
<dbReference type="InterPro" id="IPR013524">
    <property type="entry name" value="Runt_dom"/>
</dbReference>
<dbReference type="EMBL" id="KE524190">
    <property type="protein sequence ID" value="KFB35046.1"/>
    <property type="molecule type" value="Genomic_DNA"/>
</dbReference>
<keyword evidence="4" id="KW-0539">Nucleus</keyword>
<evidence type="ECO:0000256" key="5">
    <source>
        <dbReference type="SAM" id="MobiDB-lite"/>
    </source>
</evidence>
<dbReference type="PROSITE" id="PS51062">
    <property type="entry name" value="RUNT"/>
    <property type="match status" value="1"/>
</dbReference>
<evidence type="ECO:0000256" key="4">
    <source>
        <dbReference type="ARBA" id="ARBA00023242"/>
    </source>
</evidence>
<dbReference type="Proteomes" id="UP000030765">
    <property type="component" value="Unassembled WGS sequence"/>
</dbReference>
<dbReference type="STRING" id="74873.A0A084VAQ2"/>
<dbReference type="Gene3D" id="2.60.40.720">
    <property type="match status" value="1"/>
</dbReference>
<dbReference type="GO" id="GO:0005634">
    <property type="term" value="C:nucleus"/>
    <property type="evidence" value="ECO:0007669"/>
    <property type="project" value="UniProtKB-SubCell"/>
</dbReference>
<dbReference type="GO" id="GO:0000978">
    <property type="term" value="F:RNA polymerase II cis-regulatory region sequence-specific DNA binding"/>
    <property type="evidence" value="ECO:0007669"/>
    <property type="project" value="TreeGrafter"/>
</dbReference>
<dbReference type="GO" id="GO:0005524">
    <property type="term" value="F:ATP binding"/>
    <property type="evidence" value="ECO:0007669"/>
    <property type="project" value="InterPro"/>
</dbReference>
<evidence type="ECO:0000256" key="3">
    <source>
        <dbReference type="ARBA" id="ARBA00023163"/>
    </source>
</evidence>
<dbReference type="InterPro" id="IPR000040">
    <property type="entry name" value="AML1_Runt"/>
</dbReference>
<feature type="region of interest" description="Disordered" evidence="5">
    <location>
        <begin position="141"/>
        <end position="172"/>
    </location>
</feature>
<feature type="region of interest" description="Disordered" evidence="5">
    <location>
        <begin position="69"/>
        <end position="120"/>
    </location>
</feature>
<dbReference type="Pfam" id="PF00853">
    <property type="entry name" value="Runt"/>
    <property type="match status" value="1"/>
</dbReference>
<evidence type="ECO:0000259" key="6">
    <source>
        <dbReference type="PROSITE" id="PS51062"/>
    </source>
</evidence>
<dbReference type="VEuPathDB" id="VectorBase:ASIC000866"/>
<gene>
    <name evidence="7" type="ORF">ZHAS_00000866</name>
</gene>
<comment type="subcellular location">
    <subcellularLocation>
        <location evidence="1">Nucleus</location>
    </subcellularLocation>
</comment>
<evidence type="ECO:0000313" key="9">
    <source>
        <dbReference type="Proteomes" id="UP000030765"/>
    </source>
</evidence>
<dbReference type="InterPro" id="IPR012346">
    <property type="entry name" value="p53/RUNT-type_TF_DNA-bd_sf"/>
</dbReference>
<evidence type="ECO:0000256" key="1">
    <source>
        <dbReference type="ARBA" id="ARBA00004123"/>
    </source>
</evidence>
<keyword evidence="2" id="KW-0805">Transcription regulation</keyword>
<feature type="compositionally biased region" description="Basic and acidic residues" evidence="5">
    <location>
        <begin position="69"/>
        <end position="99"/>
    </location>
</feature>
<dbReference type="AlphaFoldDB" id="A0A084VAQ2"/>
<dbReference type="PRINTS" id="PR00967">
    <property type="entry name" value="ONCOGENEAML1"/>
</dbReference>
<proteinExistence type="predicted"/>
<reference evidence="8" key="2">
    <citation type="submission" date="2020-05" db="UniProtKB">
        <authorList>
            <consortium name="EnsemblMetazoa"/>
        </authorList>
    </citation>
    <scope>IDENTIFICATION</scope>
</reference>
<dbReference type="SUPFAM" id="SSF49417">
    <property type="entry name" value="p53-like transcription factors"/>
    <property type="match status" value="1"/>
</dbReference>
<dbReference type="InterPro" id="IPR008967">
    <property type="entry name" value="p53-like_TF_DNA-bd_sf"/>
</dbReference>
<reference evidence="7 9" key="1">
    <citation type="journal article" date="2014" name="BMC Genomics">
        <title>Genome sequence of Anopheles sinensis provides insight into genetics basis of mosquito competence for malaria parasites.</title>
        <authorList>
            <person name="Zhou D."/>
            <person name="Zhang D."/>
            <person name="Ding G."/>
            <person name="Shi L."/>
            <person name="Hou Q."/>
            <person name="Ye Y."/>
            <person name="Xu Y."/>
            <person name="Zhou H."/>
            <person name="Xiong C."/>
            <person name="Li S."/>
            <person name="Yu J."/>
            <person name="Hong S."/>
            <person name="Yu X."/>
            <person name="Zou P."/>
            <person name="Chen C."/>
            <person name="Chang X."/>
            <person name="Wang W."/>
            <person name="Lv Y."/>
            <person name="Sun Y."/>
            <person name="Ma L."/>
            <person name="Shen B."/>
            <person name="Zhu C."/>
        </authorList>
    </citation>
    <scope>NUCLEOTIDE SEQUENCE [LARGE SCALE GENOMIC DNA]</scope>
</reference>
<evidence type="ECO:0000256" key="2">
    <source>
        <dbReference type="ARBA" id="ARBA00023015"/>
    </source>
</evidence>